<evidence type="ECO:0000259" key="1">
    <source>
        <dbReference type="Pfam" id="PF01471"/>
    </source>
</evidence>
<evidence type="ECO:0000313" key="2">
    <source>
        <dbReference type="EMBL" id="CAB4143398.1"/>
    </source>
</evidence>
<evidence type="ECO:0000313" key="3">
    <source>
        <dbReference type="EMBL" id="CAB4162823.1"/>
    </source>
</evidence>
<name>A0A6J5NUZ1_9CAUD</name>
<dbReference type="EMBL" id="LR796418">
    <property type="protein sequence ID" value="CAB4143398.1"/>
    <property type="molecule type" value="Genomic_DNA"/>
</dbReference>
<dbReference type="InterPro" id="IPR002477">
    <property type="entry name" value="Peptidoglycan-bd-like"/>
</dbReference>
<reference evidence="3" key="1">
    <citation type="submission" date="2020-04" db="EMBL/GenBank/DDBJ databases">
        <authorList>
            <person name="Chiriac C."/>
            <person name="Salcher M."/>
            <person name="Ghai R."/>
            <person name="Kavagutti S V."/>
        </authorList>
    </citation>
    <scope>NUCLEOTIDE SEQUENCE</scope>
</reference>
<gene>
    <name evidence="2" type="ORF">UFOVP436_134</name>
    <name evidence="3" type="ORF">UFOVP784_134</name>
</gene>
<protein>
    <submittedName>
        <fullName evidence="3">Peptidoglycan binding-like</fullName>
    </submittedName>
</protein>
<accession>A0A6J5NUZ1</accession>
<dbReference type="Gene3D" id="1.10.101.10">
    <property type="entry name" value="PGBD-like superfamily/PGBD"/>
    <property type="match status" value="1"/>
</dbReference>
<organism evidence="3">
    <name type="scientific">uncultured Caudovirales phage</name>
    <dbReference type="NCBI Taxonomy" id="2100421"/>
    <lineage>
        <taxon>Viruses</taxon>
        <taxon>Duplodnaviria</taxon>
        <taxon>Heunggongvirae</taxon>
        <taxon>Uroviricota</taxon>
        <taxon>Caudoviricetes</taxon>
        <taxon>Peduoviridae</taxon>
        <taxon>Maltschvirus</taxon>
        <taxon>Maltschvirus maltsch</taxon>
    </lineage>
</organism>
<sequence length="2146" mass="240770">MSVADLSGFQKENSRDVSVIANDFAMYADEFGVLRYLKTNPERYQTKHSPIVKNSEVSVTNYVLNQEAGNLNNNYTSRIDEFESARFGHSYYVSRFFVILPSTASSYSGIGTSLRVNDPDQYNIRVIDSSGNKYVNSMNQNNYEIFIEKYQDDINETSYNYYRIIVVLDEPDPIGLYLVYDKYEKNKDGIPFNQFLNYKEYINSVPSYKYTVEETEVIDQSSFNKRIYSTQLFSHKENKLLKNKTEDEGWKVITPKKAIQDPRTFQNFNWRLLAKINYDFSKIKDIYEDSERARLNAAVLYSGSLNSIQNPYVFANLEESVINQQNLIFVNPLAATTDKTKKAYWALNIDTFATDYFSNPDAYNYDFLVWTPNATITEHQKRAIDNFLSNGVSVFIDCSNLDQLSLTKSGLINFDFNLTSLAKNTGLIKIVDEYVYGEEELNGWDLDAYNEITNAKKFSIFGPRWDVFNNNAIRPIRVFSGTPESKDGSAKSIAYIQDGSNSYTAILKDKYNINSEFSAFAVYCLNPFLTYINDNYGGSGLGISAPNRGESNSYPVGRVGDQIALLSEAVIGPNRMFYNILCESNKNKVNSKNKFSKDSTIVWNISPWRNSWTINGKRDSSGKINVLFDDEKLTFKFSEKIEEALDGISTQVIRSYFCRELNSSIGSLLVSDFELTSMPIEAQTMINSDYSNVEFYIECTNDNVGFVNFSKIDNTNYIFSDVKTSYTIHKLSSSAKTKIAQAPLTIDAYSKVLSREFDLGSIYYPYVVLDYSDYQAQINSVIKFPSEYLPGSQFVRDYDFAFQTQVFVTKVITNRYSFDVKWKTQFTTDLNVNVKGGINIVTEKGTAEVEEGRGFAIDVQKSDPERRVIGNQNSPFGVLGYAYPTNVYSQTDITAVKPKARVATLNSFHYTGDIPLTQYGDEYYKGKSGPLTGGSLVEKVVVDTTVQKPTVSTEVVPVNSIIRMVDFATWNQATAGSYGSGSQKRNEGYYYEVRPPQSEYETNKQQITTGFGAFFSTLITGWEKIYWFAPVNANPNDKGVVTSLEEKFVSFEKQRLNEISRLPYNSEKTKTTDQLIALHQIYQSDSTSITVNGKTINIASTFNLAPGTTGKQFYTSVITRFANEWAIFNPRYSVTEYTGRGTVTQQQADVVPANTPAPVAQTELVQTGGSNTYMKYIQFTLQQMNYNLKINGVFDSATHDAVVNFQKQKKLNPNRNYGVVDSETKSVLATYWLNLAKNNTSKFDTLRKKAFQYQIVRFIDAAIQYSDISNICNPSSSNDYRRISYTGIDGPTAIEDWIFVEVPQVQDSVTGQLMPWQELNSIKIQAGAWPVTVVDVSLYTTDLAASTFTTPAAASGDMFFQLGSGQVIGANKSIEIPLNGKRAVKYVKVHVVGGKINLPGTSVAEGFSISDIRFSVTTPTLGKGATQDRSGTFGVNADAVGRGTIWGTTTVQSGDFGVFKLGTIADAIGYPNSTIDSVILGYIDVDVLAIDEDGNPKLDLDGNLVTNNYRHFPDNEVLYSSGNWNSLDSIDFSVDELNFSVESISGSTVMGGAAPFIYGVNKKSPTGVTALNSTEISQQFEILNNRAPIYQIVTTNGVEIISDEFSEITDVNNFYLADADTNAISLKQNIKKSVNAKDGAVILLNSNNTPAGFPDYSKFDQPNVDISFSSTMLQWNLKDSNGNPVPPPEGLQWGFYNIRTKEFLGKKLNYQYLASNKRDVFIGVLAFDADGDSKTTDNILGIDNRVGTLAQFQFPAKSICPVYSVRVSDRAKIAVSNPPSHLSKFDTWFVNVSRGRFYKQIEIPLSYNFVDWKKNYKGKLLRSFYDTTRIPIPSSGLFGSGYYDIFEENPIVVSQNEIQLRHGSVHVAQEQIDKLNSLGQYTDASPIEPWIQVYIQDSDSSWKMISPNQIRNFNKHNGTITFVNEIVPSEEKKIKVSYTLKNPNVMLYHIDGKEIPLNPYVNFTRRYYDNQELQESTTSVELGAPIYFYILPSEVEELANGEYVQVSDYSLIGSPIKFTTDYSIFTQTSMNYNPFAIHIGTAMVNNKYSLDNVAMLDLRVKGGGISVSSDLRNVLEENSNVLSFSDIHSGKGYLYPNGGYVIVKIPKEVKDNFSSIDQVYAIVRANLTAGVAFDIQDMDGNDWRTI</sequence>
<feature type="domain" description="Peptidoglycan binding-like" evidence="1">
    <location>
        <begin position="1177"/>
        <end position="1228"/>
    </location>
</feature>
<dbReference type="InterPro" id="IPR036366">
    <property type="entry name" value="PGBDSf"/>
</dbReference>
<dbReference type="EMBL" id="LR796737">
    <property type="protein sequence ID" value="CAB4162823.1"/>
    <property type="molecule type" value="Genomic_DNA"/>
</dbReference>
<dbReference type="SUPFAM" id="SSF47090">
    <property type="entry name" value="PGBD-like"/>
    <property type="match status" value="1"/>
</dbReference>
<dbReference type="InterPro" id="IPR036365">
    <property type="entry name" value="PGBD-like_sf"/>
</dbReference>
<dbReference type="Pfam" id="PF01471">
    <property type="entry name" value="PG_binding_1"/>
    <property type="match status" value="1"/>
</dbReference>
<proteinExistence type="predicted"/>